<dbReference type="AlphaFoldDB" id="A0A1D2MS93"/>
<dbReference type="InterPro" id="IPR042185">
    <property type="entry name" value="Serpin_sf_2"/>
</dbReference>
<dbReference type="InterPro" id="IPR042178">
    <property type="entry name" value="Serpin_sf_1"/>
</dbReference>
<proteinExistence type="inferred from homology"/>
<evidence type="ECO:0000256" key="5">
    <source>
        <dbReference type="SAM" id="SignalP"/>
    </source>
</evidence>
<keyword evidence="3" id="KW-0722">Serine protease inhibitor</keyword>
<feature type="domain" description="Serpin" evidence="6">
    <location>
        <begin position="38"/>
        <end position="412"/>
    </location>
</feature>
<reference evidence="7 8" key="1">
    <citation type="journal article" date="2016" name="Genome Biol. Evol.">
        <title>Gene Family Evolution Reflects Adaptation to Soil Environmental Stressors in the Genome of the Collembolan Orchesella cincta.</title>
        <authorList>
            <person name="Faddeeva-Vakhrusheva A."/>
            <person name="Derks M.F."/>
            <person name="Anvar S.Y."/>
            <person name="Agamennone V."/>
            <person name="Suring W."/>
            <person name="Smit S."/>
            <person name="van Straalen N.M."/>
            <person name="Roelofs D."/>
        </authorList>
    </citation>
    <scope>NUCLEOTIDE SEQUENCE [LARGE SCALE GENOMIC DNA]</scope>
    <source>
        <tissue evidence="7">Mixed pool</tissue>
    </source>
</reference>
<keyword evidence="2" id="KW-0646">Protease inhibitor</keyword>
<dbReference type="GO" id="GO:0004867">
    <property type="term" value="F:serine-type endopeptidase inhibitor activity"/>
    <property type="evidence" value="ECO:0007669"/>
    <property type="project" value="UniProtKB-KW"/>
</dbReference>
<dbReference type="STRING" id="48709.A0A1D2MS93"/>
<evidence type="ECO:0000259" key="6">
    <source>
        <dbReference type="SMART" id="SM00093"/>
    </source>
</evidence>
<gene>
    <name evidence="7" type="ORF">Ocin01_10801</name>
</gene>
<dbReference type="Gene3D" id="3.30.497.10">
    <property type="entry name" value="Antithrombin, subunit I, domain 2"/>
    <property type="match status" value="1"/>
</dbReference>
<sequence length="414" mass="46962">MGQSRNLQNFFGISLTILVIAQTAHCQVLSTDNNAVSLKAFQTLWNSNKGSLIASPFSLRTMMAMLMAGARGNTREQIKSVMNFPADEEKLFTTYQEYIHQLNSPSEVKTEVASRIFLKDGYLVQENFQNILKHYFQSPLQQISFDKPKKAAEEINNFVSSKTNHRIQKIVDSSDLTNQTRMVLVNTLYFKGAWENPFPTTSTRRMPFFLDETRNVTVDMMRLETYYRAVDIKQLDCKAVLIPYQKTKKEEDTFQMVILLPNKKSGLASLEKGLTDFGLVDQVFNVRPRNIELRMPRFNIESSLELIEPLKQMGITDVFDENKSDLGGIPTVSKATTKEDKKENQLYVSKVVQKAFLTVDEAGSEAGAATLSVVFVPLSIGPPVEEVITVNRPFLGFIRDARTKTILFTFKKTD</sequence>
<dbReference type="PANTHER" id="PTHR11461:SF211">
    <property type="entry name" value="GH10112P-RELATED"/>
    <property type="match status" value="1"/>
</dbReference>
<evidence type="ECO:0000313" key="7">
    <source>
        <dbReference type="EMBL" id="ODM95876.1"/>
    </source>
</evidence>
<evidence type="ECO:0000256" key="2">
    <source>
        <dbReference type="ARBA" id="ARBA00022690"/>
    </source>
</evidence>
<dbReference type="InterPro" id="IPR036186">
    <property type="entry name" value="Serpin_sf"/>
</dbReference>
<protein>
    <submittedName>
        <fullName evidence="7">Leukocyte elastase inhibitor</fullName>
    </submittedName>
</protein>
<comment type="similarity">
    <text evidence="1 4">Belongs to the serpin family.</text>
</comment>
<dbReference type="OrthoDB" id="9518664at2759"/>
<dbReference type="SMART" id="SM00093">
    <property type="entry name" value="SERPIN"/>
    <property type="match status" value="1"/>
</dbReference>
<dbReference type="Proteomes" id="UP000094527">
    <property type="component" value="Unassembled WGS sequence"/>
</dbReference>
<dbReference type="EMBL" id="LJIJ01000611">
    <property type="protein sequence ID" value="ODM95876.1"/>
    <property type="molecule type" value="Genomic_DNA"/>
</dbReference>
<dbReference type="Pfam" id="PF00079">
    <property type="entry name" value="Serpin"/>
    <property type="match status" value="1"/>
</dbReference>
<evidence type="ECO:0000256" key="3">
    <source>
        <dbReference type="ARBA" id="ARBA00022900"/>
    </source>
</evidence>
<evidence type="ECO:0000256" key="1">
    <source>
        <dbReference type="ARBA" id="ARBA00009500"/>
    </source>
</evidence>
<feature type="signal peptide" evidence="5">
    <location>
        <begin position="1"/>
        <end position="26"/>
    </location>
</feature>
<dbReference type="CDD" id="cd19601">
    <property type="entry name" value="serpin42Da-like"/>
    <property type="match status" value="1"/>
</dbReference>
<keyword evidence="8" id="KW-1185">Reference proteome</keyword>
<dbReference type="SUPFAM" id="SSF56574">
    <property type="entry name" value="Serpins"/>
    <property type="match status" value="1"/>
</dbReference>
<comment type="caution">
    <text evidence="7">The sequence shown here is derived from an EMBL/GenBank/DDBJ whole genome shotgun (WGS) entry which is preliminary data.</text>
</comment>
<dbReference type="InterPro" id="IPR023796">
    <property type="entry name" value="Serpin_dom"/>
</dbReference>
<dbReference type="PANTHER" id="PTHR11461">
    <property type="entry name" value="SERINE PROTEASE INHIBITOR, SERPIN"/>
    <property type="match status" value="1"/>
</dbReference>
<keyword evidence="5" id="KW-0732">Signal</keyword>
<dbReference type="GO" id="GO:0005615">
    <property type="term" value="C:extracellular space"/>
    <property type="evidence" value="ECO:0007669"/>
    <property type="project" value="InterPro"/>
</dbReference>
<dbReference type="Gene3D" id="2.30.39.10">
    <property type="entry name" value="Alpha-1-antitrypsin, domain 1"/>
    <property type="match status" value="1"/>
</dbReference>
<dbReference type="OMA" id="MPRFNIE"/>
<accession>A0A1D2MS93</accession>
<feature type="chain" id="PRO_5008904471" evidence="5">
    <location>
        <begin position="27"/>
        <end position="414"/>
    </location>
</feature>
<dbReference type="InterPro" id="IPR000215">
    <property type="entry name" value="Serpin_fam"/>
</dbReference>
<organism evidence="7 8">
    <name type="scientific">Orchesella cincta</name>
    <name type="common">Springtail</name>
    <name type="synonym">Podura cincta</name>
    <dbReference type="NCBI Taxonomy" id="48709"/>
    <lineage>
        <taxon>Eukaryota</taxon>
        <taxon>Metazoa</taxon>
        <taxon>Ecdysozoa</taxon>
        <taxon>Arthropoda</taxon>
        <taxon>Hexapoda</taxon>
        <taxon>Collembola</taxon>
        <taxon>Entomobryomorpha</taxon>
        <taxon>Entomobryoidea</taxon>
        <taxon>Orchesellidae</taxon>
        <taxon>Orchesellinae</taxon>
        <taxon>Orchesella</taxon>
    </lineage>
</organism>
<name>A0A1D2MS93_ORCCI</name>
<evidence type="ECO:0000256" key="4">
    <source>
        <dbReference type="RuleBase" id="RU000411"/>
    </source>
</evidence>
<evidence type="ECO:0000313" key="8">
    <source>
        <dbReference type="Proteomes" id="UP000094527"/>
    </source>
</evidence>